<dbReference type="InterPro" id="IPR050194">
    <property type="entry name" value="Glycosyltransferase_grp1"/>
</dbReference>
<comment type="caution">
    <text evidence="3">The sequence shown here is derived from an EMBL/GenBank/DDBJ whole genome shotgun (WGS) entry which is preliminary data.</text>
</comment>
<accession>A0A2M7H3Y9</accession>
<dbReference type="SUPFAM" id="SSF53756">
    <property type="entry name" value="UDP-Glycosyltransferase/glycogen phosphorylase"/>
    <property type="match status" value="1"/>
</dbReference>
<dbReference type="Pfam" id="PF00534">
    <property type="entry name" value="Glycos_transf_1"/>
    <property type="match status" value="1"/>
</dbReference>
<dbReference type="EMBL" id="PFGC01000036">
    <property type="protein sequence ID" value="PIW36946.1"/>
    <property type="molecule type" value="Genomic_DNA"/>
</dbReference>
<dbReference type="AlphaFoldDB" id="A0A2M7H3Y9"/>
<sequence>MDKTLLVTLDYPPMVGGVANYYQNLVSYLPEGDIFVLDNSENELLFVGGPWWPKWLKGFVNTWRAISRYDVKHVVVGQVLPVGTIVWLISLVRRIPYTVMTHAMDVTIPYAPDVTTRKRWLMGKILLRAKWVITVSAYTRQHLIKLGVPEDKIEVIYPCPNVSGDFLWNSEDDVQFMIGKYELKDKLVILSVGRLVERKGFDMVIRALPQVLAEAPETVYVVVGEGGDRERLRLIAEAEGVSNSVRFVGLVSDKELAGWYQQCDLFVMPSRELSNRDVEGFGITFIEAGSFGKPVIGGISGGIADAVVDGETGFLVESTNVDMLAEAMLQLLKDPVRAHELGEAGRSRVASKFKWSVQAKHLADLIGTSS</sequence>
<dbReference type="Proteomes" id="UP000230292">
    <property type="component" value="Unassembled WGS sequence"/>
</dbReference>
<name>A0A2M7H3Y9_9BACT</name>
<dbReference type="InterPro" id="IPR001296">
    <property type="entry name" value="Glyco_trans_1"/>
</dbReference>
<protein>
    <recommendedName>
        <fullName evidence="5">Glycosyltransferase family 1 protein</fullName>
    </recommendedName>
</protein>
<evidence type="ECO:0000259" key="2">
    <source>
        <dbReference type="Pfam" id="PF13439"/>
    </source>
</evidence>
<dbReference type="PANTHER" id="PTHR45947">
    <property type="entry name" value="SULFOQUINOVOSYL TRANSFERASE SQD2"/>
    <property type="match status" value="1"/>
</dbReference>
<dbReference type="Gene3D" id="3.40.50.2000">
    <property type="entry name" value="Glycogen Phosphorylase B"/>
    <property type="match status" value="2"/>
</dbReference>
<dbReference type="InterPro" id="IPR028098">
    <property type="entry name" value="Glyco_trans_4-like_N"/>
</dbReference>
<reference evidence="3 4" key="1">
    <citation type="submission" date="2017-09" db="EMBL/GenBank/DDBJ databases">
        <title>Depth-based differentiation of microbial function through sediment-hosted aquifers and enrichment of novel symbionts in the deep terrestrial subsurface.</title>
        <authorList>
            <person name="Probst A.J."/>
            <person name="Ladd B."/>
            <person name="Jarett J.K."/>
            <person name="Geller-Mcgrath D.E."/>
            <person name="Sieber C.M."/>
            <person name="Emerson J.B."/>
            <person name="Anantharaman K."/>
            <person name="Thomas B.C."/>
            <person name="Malmstrom R."/>
            <person name="Stieglmeier M."/>
            <person name="Klingl A."/>
            <person name="Woyke T."/>
            <person name="Ryan C.M."/>
            <person name="Banfield J.F."/>
        </authorList>
    </citation>
    <scope>NUCLEOTIDE SEQUENCE [LARGE SCALE GENOMIC DNA]</scope>
    <source>
        <strain evidence="3">CG15_BIG_FIL_POST_REV_8_21_14_020_45_12</strain>
    </source>
</reference>
<organism evidence="3 4">
    <name type="scientific">Candidatus Kerfeldbacteria bacterium CG15_BIG_FIL_POST_REV_8_21_14_020_45_12</name>
    <dbReference type="NCBI Taxonomy" id="2014247"/>
    <lineage>
        <taxon>Bacteria</taxon>
        <taxon>Candidatus Kerfeldiibacteriota</taxon>
    </lineage>
</organism>
<dbReference type="CDD" id="cd03801">
    <property type="entry name" value="GT4_PimA-like"/>
    <property type="match status" value="1"/>
</dbReference>
<evidence type="ECO:0008006" key="5">
    <source>
        <dbReference type="Google" id="ProtNLM"/>
    </source>
</evidence>
<evidence type="ECO:0000259" key="1">
    <source>
        <dbReference type="Pfam" id="PF00534"/>
    </source>
</evidence>
<evidence type="ECO:0000313" key="3">
    <source>
        <dbReference type="EMBL" id="PIW36946.1"/>
    </source>
</evidence>
<feature type="domain" description="Glycosyltransferase subfamily 4-like N-terminal" evidence="2">
    <location>
        <begin position="16"/>
        <end position="158"/>
    </location>
</feature>
<evidence type="ECO:0000313" key="4">
    <source>
        <dbReference type="Proteomes" id="UP000230292"/>
    </source>
</evidence>
<gene>
    <name evidence="3" type="ORF">COW24_02720</name>
</gene>
<proteinExistence type="predicted"/>
<dbReference type="Pfam" id="PF13439">
    <property type="entry name" value="Glyco_transf_4"/>
    <property type="match status" value="1"/>
</dbReference>
<dbReference type="GO" id="GO:0016758">
    <property type="term" value="F:hexosyltransferase activity"/>
    <property type="evidence" value="ECO:0007669"/>
    <property type="project" value="TreeGrafter"/>
</dbReference>
<feature type="domain" description="Glycosyl transferase family 1" evidence="1">
    <location>
        <begin position="182"/>
        <end position="347"/>
    </location>
</feature>
<dbReference type="PANTHER" id="PTHR45947:SF3">
    <property type="entry name" value="SULFOQUINOVOSYL TRANSFERASE SQD2"/>
    <property type="match status" value="1"/>
</dbReference>